<keyword evidence="5 10" id="KW-0346">Stress response</keyword>
<evidence type="ECO:0000256" key="7">
    <source>
        <dbReference type="ARBA" id="ARBA00053401"/>
    </source>
</evidence>
<evidence type="ECO:0000256" key="8">
    <source>
        <dbReference type="ARBA" id="ARBA00072274"/>
    </source>
</evidence>
<evidence type="ECO:0000256" key="1">
    <source>
        <dbReference type="ARBA" id="ARBA00004496"/>
    </source>
</evidence>
<keyword evidence="6 10" id="KW-0143">Chaperone</keyword>
<dbReference type="Proteomes" id="UP000392616">
    <property type="component" value="Unassembled WGS sequence"/>
</dbReference>
<dbReference type="Pfam" id="PF01025">
    <property type="entry name" value="GrpE"/>
    <property type="match status" value="1"/>
</dbReference>
<evidence type="ECO:0000256" key="11">
    <source>
        <dbReference type="RuleBase" id="RU000639"/>
    </source>
</evidence>
<dbReference type="InterPro" id="IPR000740">
    <property type="entry name" value="GrpE"/>
</dbReference>
<evidence type="ECO:0000256" key="4">
    <source>
        <dbReference type="ARBA" id="ARBA00022490"/>
    </source>
</evidence>
<dbReference type="GO" id="GO:0005829">
    <property type="term" value="C:cytosol"/>
    <property type="evidence" value="ECO:0007669"/>
    <property type="project" value="TreeGrafter"/>
</dbReference>
<dbReference type="SUPFAM" id="SSF51064">
    <property type="entry name" value="Head domain of nucleotide exchange factor GrpE"/>
    <property type="match status" value="1"/>
</dbReference>
<dbReference type="RefSeq" id="WP_002780052.1">
    <property type="nucleotide sequence ID" value="NZ_AACERE020000014.1"/>
</dbReference>
<evidence type="ECO:0000256" key="10">
    <source>
        <dbReference type="HAMAP-Rule" id="MF_01151"/>
    </source>
</evidence>
<dbReference type="PANTHER" id="PTHR21237">
    <property type="entry name" value="GRPE PROTEIN"/>
    <property type="match status" value="1"/>
</dbReference>
<dbReference type="EMBL" id="AACHYE010000017">
    <property type="protein sequence ID" value="EAK6413942.1"/>
    <property type="molecule type" value="Genomic_DNA"/>
</dbReference>
<dbReference type="Gene3D" id="2.30.22.10">
    <property type="entry name" value="Head domain of nucleotide exchange factor GrpE"/>
    <property type="match status" value="1"/>
</dbReference>
<gene>
    <name evidence="10 15" type="primary">grpE</name>
    <name evidence="15" type="ORF">B7A03_07980</name>
    <name evidence="14" type="ORF">C1418_08840</name>
    <name evidence="16" type="ORF">NCTC13105_01545</name>
</gene>
<dbReference type="SMR" id="A0A1D9BL57"/>
<dbReference type="InterPro" id="IPR009012">
    <property type="entry name" value="GrpE_head"/>
</dbReference>
<evidence type="ECO:0000256" key="2">
    <source>
        <dbReference type="ARBA" id="ARBA00009054"/>
    </source>
</evidence>
<reference evidence="16 17" key="3">
    <citation type="submission" date="2018-06" db="EMBL/GenBank/DDBJ databases">
        <authorList>
            <consortium name="Pathogen Informatics"/>
            <person name="Doyle S."/>
        </authorList>
    </citation>
    <scope>NUCLEOTIDE SEQUENCE [LARGE SCALE GENOMIC DNA]</scope>
    <source>
        <strain evidence="16 17">NCTC13105</strain>
    </source>
</reference>
<evidence type="ECO:0000313" key="15">
    <source>
        <dbReference type="EMBL" id="EAK6413942.1"/>
    </source>
</evidence>
<comment type="caution">
    <text evidence="15">The sequence shown here is derived from an EMBL/GenBank/DDBJ whole genome shotgun (WGS) entry which is preliminary data.</text>
</comment>
<evidence type="ECO:0000313" key="19">
    <source>
        <dbReference type="Proteomes" id="UP000410873"/>
    </source>
</evidence>
<dbReference type="CDD" id="cd00446">
    <property type="entry name" value="GrpE"/>
    <property type="match status" value="1"/>
</dbReference>
<dbReference type="Proteomes" id="UP000254131">
    <property type="component" value="Unassembled WGS sequence"/>
</dbReference>
<feature type="region of interest" description="Disordered" evidence="13">
    <location>
        <begin position="1"/>
        <end position="28"/>
    </location>
</feature>
<reference evidence="15 18" key="1">
    <citation type="submission" date="2018-05" db="EMBL/GenBank/DDBJ databases">
        <authorList>
            <consortium name="NARMS: The National Antimicrobial Resistance Monitoring System"/>
        </authorList>
    </citation>
    <scope>NUCLEOTIDE SEQUENCE [LARGE SCALE GENOMIC DNA]</scope>
    <source>
        <strain evidence="15 18">CVM N62988</strain>
    </source>
</reference>
<reference evidence="14 19" key="2">
    <citation type="submission" date="2018-05" db="EMBL/GenBank/DDBJ databases">
        <authorList>
            <consortium name="PulseNet: The National Subtyping Network for Foodborne Disease Surveillance"/>
            <person name="Tarr C.L."/>
            <person name="Trees E."/>
            <person name="Katz L.S."/>
            <person name="Carleton-Romer H.A."/>
            <person name="Stroika S."/>
            <person name="Kucerova Z."/>
            <person name="Roache K.F."/>
            <person name="Sabol A.L."/>
            <person name="Besser J."/>
            <person name="Gerner-Smidt P."/>
        </authorList>
    </citation>
    <scope>NUCLEOTIDE SEQUENCE [LARGE SCALE GENOMIC DNA]</scope>
    <source>
        <strain evidence="14 19">PNUSAC003589</strain>
    </source>
</reference>
<dbReference type="Gene3D" id="3.90.20.20">
    <property type="match status" value="1"/>
</dbReference>
<evidence type="ECO:0000256" key="13">
    <source>
        <dbReference type="SAM" id="MobiDB-lite"/>
    </source>
</evidence>
<dbReference type="PANTHER" id="PTHR21237:SF23">
    <property type="entry name" value="GRPE PROTEIN HOMOLOG, MITOCHONDRIAL"/>
    <property type="match status" value="1"/>
</dbReference>
<dbReference type="SUPFAM" id="SSF58014">
    <property type="entry name" value="Coiled-coil domain of nucleotide exchange factor GrpE"/>
    <property type="match status" value="1"/>
</dbReference>
<proteinExistence type="inferred from homology"/>
<dbReference type="EMBL" id="UFVB01000001">
    <property type="protein sequence ID" value="SUW93680.1"/>
    <property type="molecule type" value="Genomic_DNA"/>
</dbReference>
<dbReference type="EMBL" id="AACFWJ010000011">
    <property type="protein sequence ID" value="EAK3959908.1"/>
    <property type="molecule type" value="Genomic_DNA"/>
</dbReference>
<accession>A0A1D9BL57</accession>
<dbReference type="Proteomes" id="UP000410873">
    <property type="component" value="Unassembled WGS sequence"/>
</dbReference>
<evidence type="ECO:0000256" key="6">
    <source>
        <dbReference type="ARBA" id="ARBA00023186"/>
    </source>
</evidence>
<comment type="subunit">
    <text evidence="3 10">Homodimer.</text>
</comment>
<sequence>MSEQKQEFENENAENSEHLQDENLQNIEDVEQNKLQKDYDELKDKYMRANAEFENIKKRMEKEKLSAMAYANESFAKDLLDVLDALEAAVNVECQDEISLKIKEGVQNTLDLFLKKLEKHGVALIKDEKEFDPNLHEAMFHVDSENHQSGEVVQVLQKGYKIADRVIRPTKVSVAK</sequence>
<dbReference type="InterPro" id="IPR013805">
    <property type="entry name" value="GrpE_CC"/>
</dbReference>
<evidence type="ECO:0000256" key="5">
    <source>
        <dbReference type="ARBA" id="ARBA00023016"/>
    </source>
</evidence>
<dbReference type="GO" id="GO:0000774">
    <property type="term" value="F:adenyl-nucleotide exchange factor activity"/>
    <property type="evidence" value="ECO:0007669"/>
    <property type="project" value="InterPro"/>
</dbReference>
<evidence type="ECO:0000256" key="9">
    <source>
        <dbReference type="ARBA" id="ARBA00076414"/>
    </source>
</evidence>
<evidence type="ECO:0000313" key="14">
    <source>
        <dbReference type="EMBL" id="EAK3959908.1"/>
    </source>
</evidence>
<dbReference type="HAMAP" id="MF_01151">
    <property type="entry name" value="GrpE"/>
    <property type="match status" value="1"/>
</dbReference>
<evidence type="ECO:0000313" key="16">
    <source>
        <dbReference type="EMBL" id="SUW93680.1"/>
    </source>
</evidence>
<dbReference type="OMA" id="PHRHQAI"/>
<evidence type="ECO:0000313" key="17">
    <source>
        <dbReference type="Proteomes" id="UP000254131"/>
    </source>
</evidence>
<comment type="function">
    <text evidence="7 10 11">Participates actively in the response to hyperosmotic and heat shock by preventing the aggregation of stress-denatured proteins, in association with DnaK and GrpE. It is the nucleotide exchange factor for DnaK and may function as a thermosensor. Unfolded proteins bind initially to DnaJ; upon interaction with the DnaJ-bound protein, DnaK hydrolyzes its bound ATP, resulting in the formation of a stable complex. GrpE releases ADP from DnaK; ATP binding to DnaK triggers the release of the substrate protein, thus completing the reaction cycle. Several rounds of ATP-dependent interactions between DnaJ, DnaK and GrpE are required for fully efficient folding.</text>
</comment>
<dbReference type="AlphaFoldDB" id="A0A1D9BL57"/>
<dbReference type="NCBIfam" id="NF010738">
    <property type="entry name" value="PRK14140.1"/>
    <property type="match status" value="1"/>
</dbReference>
<dbReference type="PROSITE" id="PS01071">
    <property type="entry name" value="GRPE"/>
    <property type="match status" value="1"/>
</dbReference>
<organism evidence="15 18">
    <name type="scientific">Campylobacter jejuni</name>
    <dbReference type="NCBI Taxonomy" id="197"/>
    <lineage>
        <taxon>Bacteria</taxon>
        <taxon>Pseudomonadati</taxon>
        <taxon>Campylobacterota</taxon>
        <taxon>Epsilonproteobacteria</taxon>
        <taxon>Campylobacterales</taxon>
        <taxon>Campylobacteraceae</taxon>
        <taxon>Campylobacter</taxon>
    </lineage>
</organism>
<comment type="similarity">
    <text evidence="2 10 12">Belongs to the GrpE family.</text>
</comment>
<comment type="subcellular location">
    <subcellularLocation>
        <location evidence="1 10">Cytoplasm</location>
    </subcellularLocation>
</comment>
<dbReference type="PRINTS" id="PR00773">
    <property type="entry name" value="GRPEPROTEIN"/>
</dbReference>
<keyword evidence="4 10" id="KW-0963">Cytoplasm</keyword>
<dbReference type="GO" id="GO:0051087">
    <property type="term" value="F:protein-folding chaperone binding"/>
    <property type="evidence" value="ECO:0007669"/>
    <property type="project" value="InterPro"/>
</dbReference>
<dbReference type="GO" id="GO:0006457">
    <property type="term" value="P:protein folding"/>
    <property type="evidence" value="ECO:0007669"/>
    <property type="project" value="InterPro"/>
</dbReference>
<protein>
    <recommendedName>
        <fullName evidence="8 10">Protein GrpE</fullName>
    </recommendedName>
    <alternativeName>
        <fullName evidence="9 10">HSP-70 cofactor</fullName>
    </alternativeName>
</protein>
<evidence type="ECO:0000256" key="3">
    <source>
        <dbReference type="ARBA" id="ARBA00011738"/>
    </source>
</evidence>
<dbReference type="FunFam" id="2.30.22.10:FF:000001">
    <property type="entry name" value="Protein GrpE"/>
    <property type="match status" value="1"/>
</dbReference>
<evidence type="ECO:0000256" key="12">
    <source>
        <dbReference type="RuleBase" id="RU004478"/>
    </source>
</evidence>
<dbReference type="NCBIfam" id="NF010756">
    <property type="entry name" value="PRK14159.1"/>
    <property type="match status" value="1"/>
</dbReference>
<dbReference type="GO" id="GO:0051082">
    <property type="term" value="F:unfolded protein binding"/>
    <property type="evidence" value="ECO:0007669"/>
    <property type="project" value="TreeGrafter"/>
</dbReference>
<dbReference type="GO" id="GO:0042803">
    <property type="term" value="F:protein homodimerization activity"/>
    <property type="evidence" value="ECO:0007669"/>
    <property type="project" value="InterPro"/>
</dbReference>
<name>A0A1D9BL57_CAMJU</name>
<evidence type="ECO:0000313" key="18">
    <source>
        <dbReference type="Proteomes" id="UP000392616"/>
    </source>
</evidence>